<evidence type="ECO:0000313" key="4">
    <source>
        <dbReference type="Proteomes" id="UP001341840"/>
    </source>
</evidence>
<evidence type="ECO:0000256" key="2">
    <source>
        <dbReference type="SAM" id="MobiDB-lite"/>
    </source>
</evidence>
<keyword evidence="4" id="KW-1185">Reference proteome</keyword>
<evidence type="ECO:0000313" key="3">
    <source>
        <dbReference type="EMBL" id="MED6222067.1"/>
    </source>
</evidence>
<dbReference type="Proteomes" id="UP001341840">
    <property type="component" value="Unassembled WGS sequence"/>
</dbReference>
<name>A0ABU6ZJC8_9FABA</name>
<keyword evidence="1" id="KW-0175">Coiled coil</keyword>
<proteinExistence type="predicted"/>
<evidence type="ECO:0000256" key="1">
    <source>
        <dbReference type="SAM" id="Coils"/>
    </source>
</evidence>
<protein>
    <submittedName>
        <fullName evidence="3">Uncharacterized protein</fullName>
    </submittedName>
</protein>
<feature type="coiled-coil region" evidence="1">
    <location>
        <begin position="454"/>
        <end position="513"/>
    </location>
</feature>
<feature type="compositionally biased region" description="Basic and acidic residues" evidence="2">
    <location>
        <begin position="43"/>
        <end position="52"/>
    </location>
</feature>
<comment type="caution">
    <text evidence="3">The sequence shown here is derived from an EMBL/GenBank/DDBJ whole genome shotgun (WGS) entry which is preliminary data.</text>
</comment>
<feature type="region of interest" description="Disordered" evidence="2">
    <location>
        <begin position="515"/>
        <end position="551"/>
    </location>
</feature>
<feature type="region of interest" description="Disordered" evidence="2">
    <location>
        <begin position="1"/>
        <end position="146"/>
    </location>
</feature>
<dbReference type="EMBL" id="JASCZI010272404">
    <property type="protein sequence ID" value="MED6222067.1"/>
    <property type="molecule type" value="Genomic_DNA"/>
</dbReference>
<feature type="compositionally biased region" description="Acidic residues" evidence="2">
    <location>
        <begin position="541"/>
        <end position="551"/>
    </location>
</feature>
<gene>
    <name evidence="3" type="ORF">PIB30_060876</name>
</gene>
<feature type="compositionally biased region" description="Polar residues" evidence="2">
    <location>
        <begin position="130"/>
        <end position="141"/>
    </location>
</feature>
<sequence>MLQGLVRTGKMRVEKERLQKKNPKNTASSKSEESNSEEFYEDLDSKETRSEELVQTNRRPKPNPAQEEKRSKKMHKSKALEGSSEKGPVYGLRQSEDHTLAETIRRIRKRKNQEKEERNNKKKKQPNENSLMGSANVDNSELNPLNNTLSKKKKLLLNNLNNKKKLLLNNLNKNHCNNLSRLIRMKSLISLQARTMSIYQAPSRSGIHWSLKLKKINHPIKKINLLTLQEMRLLPAESPAELEWDVTGGFRGELPADLAFRGSGPKKLPTDYISAGKSHSNNWRSKGKMGGKFFRRNPNREPPSEPPNPHRRYSPSSLRPNLPSPPVVFSVTGSRGEGSLEYDQDPHLGNGAVDPTLAVRVSWCRCGDVAAATTTVEPVYSLPPTTVGVFGPRRLEPPPNFLAGPSSGPVTPSHPVCNFNHCSPLKAQGTVLTGFDAAQRFVPASLLHHCHSNVQLLNQNIQDMARQLHESEERIQALHDELSRRPEVHDADVEALKEQLREELRLMQEHRRQMGVTGENKMRAGSSSAAQVSPLHPPALLEDDDADYVDP</sequence>
<organism evidence="3 4">
    <name type="scientific">Stylosanthes scabra</name>
    <dbReference type="NCBI Taxonomy" id="79078"/>
    <lineage>
        <taxon>Eukaryota</taxon>
        <taxon>Viridiplantae</taxon>
        <taxon>Streptophyta</taxon>
        <taxon>Embryophyta</taxon>
        <taxon>Tracheophyta</taxon>
        <taxon>Spermatophyta</taxon>
        <taxon>Magnoliopsida</taxon>
        <taxon>eudicotyledons</taxon>
        <taxon>Gunneridae</taxon>
        <taxon>Pentapetalae</taxon>
        <taxon>rosids</taxon>
        <taxon>fabids</taxon>
        <taxon>Fabales</taxon>
        <taxon>Fabaceae</taxon>
        <taxon>Papilionoideae</taxon>
        <taxon>50 kb inversion clade</taxon>
        <taxon>dalbergioids sensu lato</taxon>
        <taxon>Dalbergieae</taxon>
        <taxon>Pterocarpus clade</taxon>
        <taxon>Stylosanthes</taxon>
    </lineage>
</organism>
<reference evidence="3 4" key="1">
    <citation type="journal article" date="2023" name="Plants (Basel)">
        <title>Bridging the Gap: Combining Genomics and Transcriptomics Approaches to Understand Stylosanthes scabra, an Orphan Legume from the Brazilian Caatinga.</title>
        <authorList>
            <person name="Ferreira-Neto J.R.C."/>
            <person name="da Silva M.D."/>
            <person name="Binneck E."/>
            <person name="de Melo N.F."/>
            <person name="da Silva R.H."/>
            <person name="de Melo A.L.T.M."/>
            <person name="Pandolfi V."/>
            <person name="Bustamante F.O."/>
            <person name="Brasileiro-Vidal A.C."/>
            <person name="Benko-Iseppon A.M."/>
        </authorList>
    </citation>
    <scope>NUCLEOTIDE SEQUENCE [LARGE SCALE GENOMIC DNA]</scope>
    <source>
        <tissue evidence="3">Leaves</tissue>
    </source>
</reference>
<feature type="compositionally biased region" description="Basic and acidic residues" evidence="2">
    <location>
        <begin position="94"/>
        <end position="105"/>
    </location>
</feature>
<feature type="compositionally biased region" description="Basic residues" evidence="2">
    <location>
        <begin position="285"/>
        <end position="297"/>
    </location>
</feature>
<feature type="region of interest" description="Disordered" evidence="2">
    <location>
        <begin position="271"/>
        <end position="347"/>
    </location>
</feature>
<accession>A0ABU6ZJC8</accession>